<evidence type="ECO:0000256" key="1">
    <source>
        <dbReference type="PROSITE-ProRule" id="PRU00571"/>
    </source>
</evidence>
<dbReference type="AlphaFoldDB" id="A0A8E0S5T5"/>
<keyword evidence="1" id="KW-0963">Cytoplasm</keyword>
<keyword evidence="1" id="KW-0687">Ribonucleoprotein</keyword>
<dbReference type="InterPro" id="IPR041134">
    <property type="entry name" value="Vault_2"/>
</dbReference>
<dbReference type="InterPro" id="IPR041139">
    <property type="entry name" value="MVP_rep_dom"/>
</dbReference>
<feature type="domain" description="Major vault protein repeat" evidence="3">
    <location>
        <begin position="54"/>
        <end position="110"/>
    </location>
</feature>
<sequence length="268" mass="29590">MDEDIGECSALIRIAQYQYVHILNQNTNVTRLVLGPRTYVCLKDEKVALPPTDMVSIPPMHYCLVENPIMRSPAGEPILDGAGQIKLRLGDTEYRFHQDAFPLYPGERLISRVEKLPLVNENQALCLRAVTNFIDDNNLQRVAGQKWLFEGPAAENAVEEAELQRLQKARAAELAYLKQLADINRARMASEMNVDVTRFKSMVDAIGADTLREVGKADSEYNVRMLSALGLRSALITDGSTPINVVSTAHGLIGRVVRSGLISSSNGV</sequence>
<dbReference type="InterPro" id="IPR002499">
    <property type="entry name" value="Vault_N"/>
</dbReference>
<reference evidence="4" key="1">
    <citation type="submission" date="2019-05" db="EMBL/GenBank/DDBJ databases">
        <title>Annotation for the trematode Fasciolopsis buski.</title>
        <authorList>
            <person name="Choi Y.-J."/>
        </authorList>
    </citation>
    <scope>NUCLEOTIDE SEQUENCE</scope>
    <source>
        <strain evidence="4">HT</strain>
        <tissue evidence="4">Whole worm</tissue>
    </source>
</reference>
<evidence type="ECO:0000313" key="4">
    <source>
        <dbReference type="EMBL" id="KAA0200171.1"/>
    </source>
</evidence>
<dbReference type="GO" id="GO:0005634">
    <property type="term" value="C:nucleus"/>
    <property type="evidence" value="ECO:0007669"/>
    <property type="project" value="TreeGrafter"/>
</dbReference>
<feature type="repeat" description="MVP" evidence="1">
    <location>
        <begin position="121"/>
        <end position="175"/>
    </location>
</feature>
<dbReference type="Pfam" id="PF17794">
    <property type="entry name" value="Vault_2"/>
    <property type="match status" value="1"/>
</dbReference>
<dbReference type="Gene3D" id="6.20.380.10">
    <property type="match status" value="1"/>
</dbReference>
<keyword evidence="5" id="KW-1185">Reference proteome</keyword>
<dbReference type="Proteomes" id="UP000728185">
    <property type="component" value="Unassembled WGS sequence"/>
</dbReference>
<dbReference type="GO" id="GO:1990904">
    <property type="term" value="C:ribonucleoprotein complex"/>
    <property type="evidence" value="ECO:0007669"/>
    <property type="project" value="UniProtKB-UniRule"/>
</dbReference>
<dbReference type="InterPro" id="IPR043023">
    <property type="entry name" value="MVP_rep_sf"/>
</dbReference>
<comment type="caution">
    <text evidence="4">The sequence shown here is derived from an EMBL/GenBank/DDBJ whole genome shotgun (WGS) entry which is preliminary data.</text>
</comment>
<dbReference type="EMBL" id="LUCM01000699">
    <property type="protein sequence ID" value="KAA0200171.1"/>
    <property type="molecule type" value="Genomic_DNA"/>
</dbReference>
<evidence type="ECO:0000259" key="2">
    <source>
        <dbReference type="Pfam" id="PF01505"/>
    </source>
</evidence>
<feature type="repeat" description="MVP" evidence="1">
    <location>
        <begin position="60"/>
        <end position="120"/>
    </location>
</feature>
<dbReference type="PANTHER" id="PTHR14165">
    <property type="entry name" value="MAJOR VAULT PROTEIN"/>
    <property type="match status" value="1"/>
</dbReference>
<dbReference type="InterPro" id="IPR039059">
    <property type="entry name" value="MVP"/>
</dbReference>
<dbReference type="FunFam" id="2.30.30.570:FF:000002">
    <property type="entry name" value="Major vault protein-alpha"/>
    <property type="match status" value="1"/>
</dbReference>
<dbReference type="Gene3D" id="2.30.30.560">
    <property type="match status" value="1"/>
</dbReference>
<dbReference type="GO" id="GO:0005737">
    <property type="term" value="C:cytoplasm"/>
    <property type="evidence" value="ECO:0007669"/>
    <property type="project" value="UniProtKB-SubCell"/>
</dbReference>
<proteinExistence type="predicted"/>
<organism evidence="4 5">
    <name type="scientific">Fasciolopsis buskii</name>
    <dbReference type="NCBI Taxonomy" id="27845"/>
    <lineage>
        <taxon>Eukaryota</taxon>
        <taxon>Metazoa</taxon>
        <taxon>Spiralia</taxon>
        <taxon>Lophotrochozoa</taxon>
        <taxon>Platyhelminthes</taxon>
        <taxon>Trematoda</taxon>
        <taxon>Digenea</taxon>
        <taxon>Plagiorchiida</taxon>
        <taxon>Echinostomata</taxon>
        <taxon>Echinostomatoidea</taxon>
        <taxon>Fasciolidae</taxon>
        <taxon>Fasciolopsis</taxon>
    </lineage>
</organism>
<feature type="domain" description="Major vault protein repeat" evidence="2">
    <location>
        <begin position="119"/>
        <end position="153"/>
    </location>
</feature>
<dbReference type="PROSITE" id="PS51224">
    <property type="entry name" value="MVP"/>
    <property type="match status" value="2"/>
</dbReference>
<dbReference type="Gene3D" id="6.10.250.720">
    <property type="match status" value="1"/>
</dbReference>
<dbReference type="FunFam" id="2.30.30.560:FF:000002">
    <property type="entry name" value="Major vault protein-alpha"/>
    <property type="match status" value="1"/>
</dbReference>
<dbReference type="InterPro" id="IPR043179">
    <property type="entry name" value="Vault_2_sf"/>
</dbReference>
<evidence type="ECO:0000259" key="3">
    <source>
        <dbReference type="Pfam" id="PF17794"/>
    </source>
</evidence>
<dbReference type="Gene3D" id="2.30.30.570">
    <property type="match status" value="1"/>
</dbReference>
<evidence type="ECO:0000313" key="5">
    <source>
        <dbReference type="Proteomes" id="UP000728185"/>
    </source>
</evidence>
<comment type="subcellular location">
    <subcellularLocation>
        <location evidence="1">Cytoplasm</location>
    </subcellularLocation>
</comment>
<dbReference type="OrthoDB" id="6125719at2759"/>
<gene>
    <name evidence="4" type="ORF">FBUS_08236</name>
</gene>
<accession>A0A8E0S5T5</accession>
<dbReference type="PANTHER" id="PTHR14165:SF3">
    <property type="entry name" value="MAJOR VAULT PROTEIN"/>
    <property type="match status" value="1"/>
</dbReference>
<protein>
    <submittedName>
        <fullName evidence="4">Major vault protein</fullName>
    </submittedName>
</protein>
<dbReference type="Pfam" id="PF01505">
    <property type="entry name" value="Vault"/>
    <property type="match status" value="1"/>
</dbReference>
<dbReference type="Gene3D" id="2.30.30.550">
    <property type="entry name" value="Major Vault Protein repeat"/>
    <property type="match status" value="1"/>
</dbReference>
<name>A0A8E0S5T5_9TREM</name>